<gene>
    <name evidence="1" type="ORF">UFOPK1722_00943</name>
</gene>
<dbReference type="PANTHER" id="PTHR18964:SF173">
    <property type="entry name" value="GLUCOKINASE"/>
    <property type="match status" value="1"/>
</dbReference>
<evidence type="ECO:0000313" key="1">
    <source>
        <dbReference type="EMBL" id="CAB4579824.1"/>
    </source>
</evidence>
<proteinExistence type="predicted"/>
<protein>
    <submittedName>
        <fullName evidence="1">Unannotated protein</fullName>
    </submittedName>
</protein>
<dbReference type="AlphaFoldDB" id="A0A6J6EYU8"/>
<dbReference type="Pfam" id="PF00480">
    <property type="entry name" value="ROK"/>
    <property type="match status" value="1"/>
</dbReference>
<dbReference type="SUPFAM" id="SSF53067">
    <property type="entry name" value="Actin-like ATPase domain"/>
    <property type="match status" value="1"/>
</dbReference>
<dbReference type="InterPro" id="IPR049874">
    <property type="entry name" value="ROK_cs"/>
</dbReference>
<dbReference type="EMBL" id="CAEZTS010000073">
    <property type="protein sequence ID" value="CAB4579824.1"/>
    <property type="molecule type" value="Genomic_DNA"/>
</dbReference>
<dbReference type="InterPro" id="IPR043129">
    <property type="entry name" value="ATPase_NBD"/>
</dbReference>
<organism evidence="1">
    <name type="scientific">freshwater metagenome</name>
    <dbReference type="NCBI Taxonomy" id="449393"/>
    <lineage>
        <taxon>unclassified sequences</taxon>
        <taxon>metagenomes</taxon>
        <taxon>ecological metagenomes</taxon>
    </lineage>
</organism>
<reference evidence="1" key="1">
    <citation type="submission" date="2020-05" db="EMBL/GenBank/DDBJ databases">
        <authorList>
            <person name="Chiriac C."/>
            <person name="Salcher M."/>
            <person name="Ghai R."/>
            <person name="Kavagutti S V."/>
        </authorList>
    </citation>
    <scope>NUCLEOTIDE SEQUENCE</scope>
</reference>
<accession>A0A6J6EYU8</accession>
<name>A0A6J6EYU8_9ZZZZ</name>
<dbReference type="PROSITE" id="PS01125">
    <property type="entry name" value="ROK"/>
    <property type="match status" value="1"/>
</dbReference>
<sequence length="311" mass="31749">MTSKPSIGIDVGGTKCLGVVLDGDRVLAEVRHPTPRSPMGIIDTLATIVGELGDLPAVGVGVPGLVTREGVIRASPNLTDVADFDVAGSLSTRLGRPVVVDNDATCAAVAEWRAGAARGHRDAVIVTLGTGIGGGLIVDDRVVRGAHGFAGEVGHMVVDPNGPSCPCGRRGCWERFASGTALGAMGRAVVRGGGLTAITSLVDDVADLRGEQICELAGRGDVEAVGIIDEFAHWVALGLVGLANILDPSCIVIGGGLTASREVLMEPVRRHFAALLYSPELRPHPRLEVARFGEVAGAVGAASLANLSTTG</sequence>
<dbReference type="Gene3D" id="3.30.420.40">
    <property type="match status" value="2"/>
</dbReference>
<dbReference type="PANTHER" id="PTHR18964">
    <property type="entry name" value="ROK (REPRESSOR, ORF, KINASE) FAMILY"/>
    <property type="match status" value="1"/>
</dbReference>
<dbReference type="InterPro" id="IPR000600">
    <property type="entry name" value="ROK"/>
</dbReference>